<dbReference type="PROSITE" id="PS50801">
    <property type="entry name" value="STAS"/>
    <property type="match status" value="1"/>
</dbReference>
<accession>A0ABR6U6S5</accession>
<dbReference type="Proteomes" id="UP000604001">
    <property type="component" value="Unassembled WGS sequence"/>
</dbReference>
<proteinExistence type="inferred from homology"/>
<dbReference type="EMBL" id="JACMYC010000003">
    <property type="protein sequence ID" value="MBC2960137.1"/>
    <property type="molecule type" value="Genomic_DNA"/>
</dbReference>
<dbReference type="Gene3D" id="3.30.750.24">
    <property type="entry name" value="STAS domain"/>
    <property type="match status" value="1"/>
</dbReference>
<evidence type="ECO:0000259" key="3">
    <source>
        <dbReference type="PROSITE" id="PS50801"/>
    </source>
</evidence>
<sequence length="100" mass="10150">MADPPQLHVVVTGELDVLSVSGLRGAVARRSADGCRSVVIDLEGVTFIDCTGLSALLACQQEVAASGGTFSVAALSAAVARVVELTGTAGRFRTMTLESA</sequence>
<dbReference type="PANTHER" id="PTHR33495:SF2">
    <property type="entry name" value="ANTI-SIGMA FACTOR ANTAGONIST TM_1081-RELATED"/>
    <property type="match status" value="1"/>
</dbReference>
<protein>
    <recommendedName>
        <fullName evidence="2">Anti-sigma factor antagonist</fullName>
    </recommendedName>
</protein>
<keyword evidence="5" id="KW-1185">Reference proteome</keyword>
<evidence type="ECO:0000256" key="2">
    <source>
        <dbReference type="RuleBase" id="RU003749"/>
    </source>
</evidence>
<dbReference type="InterPro" id="IPR058548">
    <property type="entry name" value="MlaB-like_STAS"/>
</dbReference>
<dbReference type="PANTHER" id="PTHR33495">
    <property type="entry name" value="ANTI-SIGMA FACTOR ANTAGONIST TM_1081-RELATED-RELATED"/>
    <property type="match status" value="1"/>
</dbReference>
<reference evidence="4 5" key="1">
    <citation type="submission" date="2020-08" db="EMBL/GenBank/DDBJ databases">
        <title>novel species in genus Nocardioides.</title>
        <authorList>
            <person name="Zhang G."/>
        </authorList>
    </citation>
    <scope>NUCLEOTIDE SEQUENCE [LARGE SCALE GENOMIC DNA]</scope>
    <source>
        <strain evidence="4 5">SC8A-24</strain>
    </source>
</reference>
<organism evidence="4 5">
    <name type="scientific">Nocardioides deserti</name>
    <dbReference type="NCBI Taxonomy" id="1588644"/>
    <lineage>
        <taxon>Bacteria</taxon>
        <taxon>Bacillati</taxon>
        <taxon>Actinomycetota</taxon>
        <taxon>Actinomycetes</taxon>
        <taxon>Propionibacteriales</taxon>
        <taxon>Nocardioidaceae</taxon>
        <taxon>Nocardioides</taxon>
    </lineage>
</organism>
<dbReference type="InterPro" id="IPR036513">
    <property type="entry name" value="STAS_dom_sf"/>
</dbReference>
<dbReference type="NCBIfam" id="TIGR00377">
    <property type="entry name" value="ant_ant_sig"/>
    <property type="match status" value="1"/>
</dbReference>
<dbReference type="RefSeq" id="WP_186345382.1">
    <property type="nucleotide sequence ID" value="NZ_BMMR01000003.1"/>
</dbReference>
<evidence type="ECO:0000313" key="4">
    <source>
        <dbReference type="EMBL" id="MBC2960137.1"/>
    </source>
</evidence>
<dbReference type="Pfam" id="PF13466">
    <property type="entry name" value="STAS_2"/>
    <property type="match status" value="1"/>
</dbReference>
<comment type="caution">
    <text evidence="4">The sequence shown here is derived from an EMBL/GenBank/DDBJ whole genome shotgun (WGS) entry which is preliminary data.</text>
</comment>
<evidence type="ECO:0000313" key="5">
    <source>
        <dbReference type="Proteomes" id="UP000604001"/>
    </source>
</evidence>
<dbReference type="SUPFAM" id="SSF52091">
    <property type="entry name" value="SpoIIaa-like"/>
    <property type="match status" value="1"/>
</dbReference>
<evidence type="ECO:0000256" key="1">
    <source>
        <dbReference type="ARBA" id="ARBA00009013"/>
    </source>
</evidence>
<dbReference type="CDD" id="cd07043">
    <property type="entry name" value="STAS_anti-anti-sigma_factors"/>
    <property type="match status" value="1"/>
</dbReference>
<gene>
    <name evidence="4" type="ORF">H7344_07490</name>
</gene>
<feature type="domain" description="STAS" evidence="3">
    <location>
        <begin position="9"/>
        <end position="100"/>
    </location>
</feature>
<name>A0ABR6U6S5_9ACTN</name>
<comment type="similarity">
    <text evidence="1 2">Belongs to the anti-sigma-factor antagonist family.</text>
</comment>
<dbReference type="InterPro" id="IPR003658">
    <property type="entry name" value="Anti-sigma_ant"/>
</dbReference>
<dbReference type="InterPro" id="IPR002645">
    <property type="entry name" value="STAS_dom"/>
</dbReference>